<feature type="compositionally biased region" description="Basic and acidic residues" evidence="1">
    <location>
        <begin position="27"/>
        <end position="40"/>
    </location>
</feature>
<dbReference type="EMBL" id="LR796710">
    <property type="protein sequence ID" value="CAB4160691.1"/>
    <property type="molecule type" value="Genomic_DNA"/>
</dbReference>
<reference evidence="2" key="1">
    <citation type="submission" date="2020-04" db="EMBL/GenBank/DDBJ databases">
        <authorList>
            <person name="Chiriac C."/>
            <person name="Salcher M."/>
            <person name="Ghai R."/>
            <person name="Kavagutti S V."/>
        </authorList>
    </citation>
    <scope>NUCLEOTIDE SEQUENCE</scope>
</reference>
<feature type="region of interest" description="Disordered" evidence="1">
    <location>
        <begin position="1"/>
        <end position="51"/>
    </location>
</feature>
<evidence type="ECO:0000313" key="2">
    <source>
        <dbReference type="EMBL" id="CAB4160691.1"/>
    </source>
</evidence>
<dbReference type="CDD" id="cd16387">
    <property type="entry name" value="ParB_N_Srx"/>
    <property type="match status" value="1"/>
</dbReference>
<gene>
    <name evidence="2" type="ORF">UFOVP774_12</name>
</gene>
<protein>
    <submittedName>
        <fullName evidence="2">ParB/Sulfiredoxin</fullName>
    </submittedName>
</protein>
<feature type="compositionally biased region" description="Low complexity" evidence="1">
    <location>
        <begin position="16"/>
        <end position="26"/>
    </location>
</feature>
<proteinExistence type="predicted"/>
<organism evidence="2">
    <name type="scientific">uncultured Caudovirales phage</name>
    <dbReference type="NCBI Taxonomy" id="2100421"/>
    <lineage>
        <taxon>Viruses</taxon>
        <taxon>Duplodnaviria</taxon>
        <taxon>Heunggongvirae</taxon>
        <taxon>Uroviricota</taxon>
        <taxon>Caudoviricetes</taxon>
        <taxon>Peduoviridae</taxon>
        <taxon>Maltschvirus</taxon>
        <taxon>Maltschvirus maltsch</taxon>
    </lineage>
</organism>
<accession>A0A6J5NTP3</accession>
<evidence type="ECO:0000256" key="1">
    <source>
        <dbReference type="SAM" id="MobiDB-lite"/>
    </source>
</evidence>
<sequence length="924" mass="98488">MALSPEEWLAQQNIETPPVRVTAPRPTEAEKAAFEKEQAKEPLSPEEWLAQQPKAAPVVQPEVQPELGFFESIGESITGTRRATPTTESLPDWVAMPELNTFSMAGFKSALGTMMTSPEETVQVIQSNFPGVQATQDEKGNYLLQSSIDGKMYAIKPGFQVSDIPRAGAAVAAFTPAGKLTTIPAAIGGATATQTAIEASQAATGGEFNLGEVGMAAATAPIAPLLSRIIPPAYQAVKEGVKSVVGKVAPASQKITLSALPKTAQDDIAQAIFNKDAYGQTTPYMDAWEKAGRDLNDFNEAEILKVLKENSADLKFNVETLNPSEIKNLSIDGVSERSVSRQFVNKYKSMLDTSQAPPIIISRNLKGEPYVIEGGHRLQAAKEAGKPIKAIDINNLLQKQPYELFTTATKAAPAVAEVTDDAVRVLVQKASGRGFGSTAARNRLADLAQVNVAAKEAADRLGIELPADVFSDNPQVRAAAGLTRSVAGSETEAAWRTTVTQAVDKADDILKQYDATFVEGTVAPGVVSQKIKDSLTSTRSSLNKEAGKIYDQVDAAVPKTTIVTLPKLKETLDAVKAEVGPKGMSPAEQNLAKMISEGNVSYGRLMREKTLIGKALSKLDSPYGSMAEADLKRLYAALSDDQLTNVANVGGEPLRQQLRAANLLYAKERALGQRIVNAFGQDIEGSVANKMRTAITSAAKGDAGEFNRLLKSVPKDLQKETVATALASVTRSARGAEKGSFGFSEFADLYPKLRANPPVYKTIVDTLGKDSANALRDLFEISKRITEARANVLTTGKANQAFANPEGLIGKVMESSLAQRAATTVVSTVPGGGAIAPDIINFMSKGADERVKAAGKLFADESFQKLAIDSAKGTPSTATLKATVMSKAFKTFADAAKLPKSVDARLQWLQQAVQAERQFDQENK</sequence>
<name>A0A6J5NTP3_9CAUD</name>